<reference evidence="2" key="1">
    <citation type="submission" date="2021-01" db="EMBL/GenBank/DDBJ databases">
        <authorList>
            <consortium name="Genoscope - CEA"/>
            <person name="William W."/>
        </authorList>
    </citation>
    <scope>NUCLEOTIDE SEQUENCE</scope>
</reference>
<comment type="caution">
    <text evidence="2">The sequence shown here is derived from an EMBL/GenBank/DDBJ whole genome shotgun (WGS) entry which is preliminary data.</text>
</comment>
<dbReference type="PANTHER" id="PTHR11319">
    <property type="entry name" value="G PROTEIN-COUPLED RECEPTOR-RELATED"/>
    <property type="match status" value="1"/>
</dbReference>
<dbReference type="OMA" id="KISNENW"/>
<keyword evidence="1" id="KW-0812">Transmembrane</keyword>
<evidence type="ECO:0008006" key="4">
    <source>
        <dbReference type="Google" id="ProtNLM"/>
    </source>
</evidence>
<feature type="transmembrane region" description="Helical" evidence="1">
    <location>
        <begin position="2181"/>
        <end position="2206"/>
    </location>
</feature>
<dbReference type="InterPro" id="IPR006212">
    <property type="entry name" value="Furin_repeat"/>
</dbReference>
<feature type="transmembrane region" description="Helical" evidence="1">
    <location>
        <begin position="2518"/>
        <end position="2541"/>
    </location>
</feature>
<protein>
    <recommendedName>
        <fullName evidence="4">Transmembrane protein</fullName>
    </recommendedName>
</protein>
<name>A0A8S1X4N9_PAROT</name>
<dbReference type="EMBL" id="CAJJDP010000110">
    <property type="protein sequence ID" value="CAD8196041.1"/>
    <property type="molecule type" value="Genomic_DNA"/>
</dbReference>
<accession>A0A8S1X4N9</accession>
<feature type="transmembrane region" description="Helical" evidence="1">
    <location>
        <begin position="2300"/>
        <end position="2319"/>
    </location>
</feature>
<evidence type="ECO:0000256" key="1">
    <source>
        <dbReference type="SAM" id="Phobius"/>
    </source>
</evidence>
<feature type="transmembrane region" description="Helical" evidence="1">
    <location>
        <begin position="2376"/>
        <end position="2398"/>
    </location>
</feature>
<dbReference type="Proteomes" id="UP000683925">
    <property type="component" value="Unassembled WGS sequence"/>
</dbReference>
<evidence type="ECO:0000313" key="2">
    <source>
        <dbReference type="EMBL" id="CAD8196041.1"/>
    </source>
</evidence>
<keyword evidence="1" id="KW-1133">Transmembrane helix</keyword>
<feature type="transmembrane region" description="Helical" evidence="1">
    <location>
        <begin position="2428"/>
        <end position="2448"/>
    </location>
</feature>
<feature type="transmembrane region" description="Helical" evidence="1">
    <location>
        <begin position="2331"/>
        <end position="2351"/>
    </location>
</feature>
<keyword evidence="1" id="KW-0472">Membrane</keyword>
<sequence length="2694" mass="311640">MFSIYFPSIDRVRQFSWKKTIKHFTGAKLHIFLGGDHYTNSFMKGFMSKMTLTIFCQSAPFINLPCHQACFTCDGPTQNNCLSCSETQFRSLSKFDNSCICQEGYYENGVGVCETAVSSLPYIQIQQVEIKCQLLGYNICDDDQIECSFGYFQFKKKCIQCPNYYEINSLIHFTCFNCIISPLEFANNLTCIQEASTFQFNQQYLYEIRVKNKAEISYYEISVGLDQQFELILCTNCVGKQVCKPGYFYSNSQCISCIEGCQTCLDINNCDQCYQNYYKDIDNKCKSCQSCASCTSFGDDIYCVTCEEKQILVIATCLQCGRKCDQCDEHQYCNFCQGSPQDYYISLDGKNCNVCNIKNCIYCFEYIFSENMCITSFDINFSAFNSNFHQINIGCALCSKGYFYNWKSQECELQTINNDCEFAIINSSDIRQKCIRGSEQDAIQTTNCLGIQFCLECINNYIANNSFCIVCQDGYYSQILTGQCSLCPNYCKSCVQQNQKYQDYWKWEIKAFYQFFINLNNDHSFEKFASISSEKEMEVICTSCHIGYIQDQFRCIQDCDKSCLKCEIIKGKSTCIQCRETSQSLLKSLSEDGNCLLCPSNCAACLNRNESEIAKINPYFILTSQNVQQTRICFEKTQKRIQNIYYHYDTFTQTLSTCNEKEKCFNRVIFKLNIFCDYSDYYEQMSQENDNQFFVKSNIPLDRFYDEYYIDFFESQQLYAYLTEISVKQVSYQFTLIQGNAEECLMKNNMNIYSTLLQNIFTLQQIDIEFMGKEYQTKLKIQSQINLSNFTSVSFTNIQFNFGENIFNSLDSTIINLYNLKHTLTLKLINCIFITANGFARNYTLQFNSNIPYALIINNLILENFRIFSSNLFQFEDQEYFQKNHLNLKQLTIRNSFFFNSTLFKFIALNNNLNFDSNFSDVEIKETTFMQSQFILSKSLLNYTTGTVVFDNLRLKNMEMFFNSNFAQLPCVTFAKFEAVQLENSRFCNNSRFYSSNKINIENCIVDNTQIFDSNLIINDVDYSRSEQALIESSKIFIKSCNIINNEYNNHQQLILIKKYQEISDVYLQIEDIFLSNNRLTTKIEQNQIYYHQSIIYLECQICLLKNIIISRGYGFPEISIPNSKILNIKNFTVSQDQRYMSKVLHTSMECVNKFTQMDQYFILYIGQYKSVNVESFSIINCLSFNNAYIIFQGYDIMEASINESIIIQNSQFWDNKLIITDSNKNAALISITSSQSCVINISNSNFSNNHLNEYFQDSTSPSATVLYMSLQQGLAFIKNCTFLKNLVTNSSDSIIYIKSTSLHLQNLYFTSSNIKFISKMSQSVIFSTIQNLSQIDFEAAFPIKSKGGNGYFIVKELIINNISINSSNSLQGGGFYIATQGMSKILISNSFFINTQTQLQSSVFSSGGCLYIDASLSQLTFSLINSSIDTSFAKQEGGGAVIIPSEIYNRIEVINLTIKDCFSLKYSFLAYSPNKVENLISNLIFQNVNFYQTQDGLNRYLSLLEQLTNSQAQQFANYNPLIFARFSNFTLTNCNFHSTYIQFLLQLDQVDNIILTDIKVINQFFGQLRIYNLEFVNVESKLIAYDATCMLVDQELKNEILCPEETQKGSLTIDEPDFTQKNQLQLICNQILIFSNNEYKFSLFEIDQINSNQYLFVQHVKFSNTQCEICQFGLMRILGFEQIEEQNMKFSYIEIKNCKCGISGCLSIIRSDDVQININCIFLKCKIKSNFINLKIIHCIFLKFLKQLDYDFLESKMNQQLSILKSIFVNNSAQLGGSLYLFDIETLIRQCIFVNNSARIGGAIYYNSSQKQLLIIETDITMNFAEIAGGLFINSLYLQSTKELDVIIVDNNSTLYGDNVVEKPSSLTLSLNGGYTFLETKILISSENEIVEQIIIHPYKTYGLSTSQVYLMLPSGQAILDYQYFDNFTLKTIPYNYQLRVIALDKFKKQIKGLDNSYCTLSPLVYNMSTKGEEINVTFSLSFYNVSFNQSTGDYNLDNLVIYFNPNYSQDLVLRLFIKCHAVSVPQYKEKPPYQIDKSLKSYKIFVDIQTFPCQIGEFLNYTSGGCVICDPYKNQYSVQLEAKSCSYKDDSKINSIKSSMIELRPSYWRTYYYSDIVEYCYHLPQNCIGGWLPGDYSCLLGHIGALCEQCDLYDIRGDGQFSVSQDFQCGNCDQISYNVLISILISLWTLLSVLLSVSSTVAVMKDFIREIRLRAFGISHSIKEASPAILIKIFTNYLQIIQAISTFKLEVPFNVLIILQSLANPIGSMAYSLDCFIVSFTNIEIIYFKLIWSLTMAALYLIFFFLLLGIAVSIKLIRLDVSYISTPFIYLFIYLQPNLIGQIISLLSYRKISNENWIQGNVSYRYDTISHQKWTYSLCLPLLIVFGCIIPLFFMFKLFNNKKQLNRITIRKIWGYLYNEYKRHAFYWETLKIIEKEAIIIVLIYYNDHIQIKASIVFLILFYYSFLTTSYKPYATGQLNRLDTQSTIICAISIIMASCIYTAQQQELNEIILPSYFVLGFINSLYIIQMIIQIVLSYFKRLDLLVDKLKEIILKNFPNFITQHPKIYNFLEGKKQKQLRVKIKYKKLKDYLLAKARRILQFKMFNENLLSNQISLKGFEQEQNQIISPQVKSIQSEVVLNTSQLISERINQNPKCIENQQKSIFYAFKRENNQRLLKEENILPPKPEKATL</sequence>
<dbReference type="OrthoDB" id="297383at2759"/>
<proteinExistence type="predicted"/>
<organism evidence="2 3">
    <name type="scientific">Paramecium octaurelia</name>
    <dbReference type="NCBI Taxonomy" id="43137"/>
    <lineage>
        <taxon>Eukaryota</taxon>
        <taxon>Sar</taxon>
        <taxon>Alveolata</taxon>
        <taxon>Ciliophora</taxon>
        <taxon>Intramacronucleata</taxon>
        <taxon>Oligohymenophorea</taxon>
        <taxon>Peniculida</taxon>
        <taxon>Parameciidae</taxon>
        <taxon>Paramecium</taxon>
    </lineage>
</organism>
<feature type="transmembrane region" description="Helical" evidence="1">
    <location>
        <begin position="2488"/>
        <end position="2506"/>
    </location>
</feature>
<feature type="transmembrane region" description="Helical" evidence="1">
    <location>
        <begin position="2454"/>
        <end position="2476"/>
    </location>
</feature>
<gene>
    <name evidence="2" type="ORF">POCTA_138.1.T1100177</name>
</gene>
<dbReference type="CDD" id="cd00064">
    <property type="entry name" value="FU"/>
    <property type="match status" value="1"/>
</dbReference>
<evidence type="ECO:0000313" key="3">
    <source>
        <dbReference type="Proteomes" id="UP000683925"/>
    </source>
</evidence>
<dbReference type="PANTHER" id="PTHR11319:SF35">
    <property type="entry name" value="OUTER MEMBRANE PROTEIN PMPC-RELATED"/>
    <property type="match status" value="1"/>
</dbReference>
<keyword evidence="3" id="KW-1185">Reference proteome</keyword>